<sequence length="197" mass="21796">MRLEAAKGDSRWDALVISPRDGYFDPMEFYSAPSSEPRGEDDAVASPNAFNASSVPVDSVLSADFWFHPRILPSVRKATDAAKSADGLSSVISIDLADQVFEGIGARQLVVKKEPAFFNPPEEKVLLYTHRGELPSACGAIVIRRADQKLNTFKEGDFPRHHLNDIEDMLLLHVQNKLFNLEGDAIVNLAVALRMFK</sequence>
<keyword evidence="2" id="KW-1185">Reference proteome</keyword>
<dbReference type="EMBL" id="BQNB010012120">
    <property type="protein sequence ID" value="GJS99488.1"/>
    <property type="molecule type" value="Genomic_DNA"/>
</dbReference>
<comment type="caution">
    <text evidence="1">The sequence shown here is derived from an EMBL/GenBank/DDBJ whole genome shotgun (WGS) entry which is preliminary data.</text>
</comment>
<reference evidence="1" key="2">
    <citation type="submission" date="2022-01" db="EMBL/GenBank/DDBJ databases">
        <authorList>
            <person name="Yamashiro T."/>
            <person name="Shiraishi A."/>
            <person name="Satake H."/>
            <person name="Nakayama K."/>
        </authorList>
    </citation>
    <scope>NUCLEOTIDE SEQUENCE</scope>
</reference>
<reference evidence="1" key="1">
    <citation type="journal article" date="2022" name="Int. J. Mol. Sci.">
        <title>Draft Genome of Tanacetum Coccineum: Genomic Comparison of Closely Related Tanacetum-Family Plants.</title>
        <authorList>
            <person name="Yamashiro T."/>
            <person name="Shiraishi A."/>
            <person name="Nakayama K."/>
            <person name="Satake H."/>
        </authorList>
    </citation>
    <scope>NUCLEOTIDE SEQUENCE</scope>
</reference>
<accession>A0ABQ5AEC6</accession>
<name>A0ABQ5AEC6_9ASTR</name>
<evidence type="ECO:0000313" key="2">
    <source>
        <dbReference type="Proteomes" id="UP001151760"/>
    </source>
</evidence>
<gene>
    <name evidence="1" type="ORF">Tco_0820658</name>
</gene>
<protein>
    <submittedName>
        <fullName evidence="1">Uncharacterized protein</fullName>
    </submittedName>
</protein>
<organism evidence="1 2">
    <name type="scientific">Tanacetum coccineum</name>
    <dbReference type="NCBI Taxonomy" id="301880"/>
    <lineage>
        <taxon>Eukaryota</taxon>
        <taxon>Viridiplantae</taxon>
        <taxon>Streptophyta</taxon>
        <taxon>Embryophyta</taxon>
        <taxon>Tracheophyta</taxon>
        <taxon>Spermatophyta</taxon>
        <taxon>Magnoliopsida</taxon>
        <taxon>eudicotyledons</taxon>
        <taxon>Gunneridae</taxon>
        <taxon>Pentapetalae</taxon>
        <taxon>asterids</taxon>
        <taxon>campanulids</taxon>
        <taxon>Asterales</taxon>
        <taxon>Asteraceae</taxon>
        <taxon>Asteroideae</taxon>
        <taxon>Anthemideae</taxon>
        <taxon>Anthemidinae</taxon>
        <taxon>Tanacetum</taxon>
    </lineage>
</organism>
<dbReference type="Proteomes" id="UP001151760">
    <property type="component" value="Unassembled WGS sequence"/>
</dbReference>
<evidence type="ECO:0000313" key="1">
    <source>
        <dbReference type="EMBL" id="GJS99488.1"/>
    </source>
</evidence>
<proteinExistence type="predicted"/>